<name>A0A413R6T6_9FIRM</name>
<accession>A0A413R6T6</accession>
<evidence type="ECO:0000313" key="4">
    <source>
        <dbReference type="Proteomes" id="UP000284598"/>
    </source>
</evidence>
<dbReference type="InterPro" id="IPR001173">
    <property type="entry name" value="Glyco_trans_2-like"/>
</dbReference>
<evidence type="ECO:0000259" key="1">
    <source>
        <dbReference type="Pfam" id="PF00535"/>
    </source>
</evidence>
<dbReference type="GO" id="GO:0016758">
    <property type="term" value="F:hexosyltransferase activity"/>
    <property type="evidence" value="ECO:0007669"/>
    <property type="project" value="UniProtKB-ARBA"/>
</dbReference>
<dbReference type="Pfam" id="PF00535">
    <property type="entry name" value="Glycos_transf_2"/>
    <property type="match status" value="1"/>
</dbReference>
<dbReference type="Proteomes" id="UP000284779">
    <property type="component" value="Unassembled WGS sequence"/>
</dbReference>
<dbReference type="SUPFAM" id="SSF53448">
    <property type="entry name" value="Nucleotide-diphospho-sugar transferases"/>
    <property type="match status" value="1"/>
</dbReference>
<gene>
    <name evidence="3" type="ORF">DW929_05635</name>
    <name evidence="2" type="ORF">DW944_08945</name>
</gene>
<sequence length="337" mass="38988">MKLLTITIPCYNSQDYMEKSICSALTGGDRVEIIIVDDGSSDNTLQIAKKYEEKFPNIVRVIHQENGGHGEAVNTGIKNATGLYFKVVDSDDCLGRKALEKVLNLLEEMVAKDAGLDMLVSNFMYDKQGARHKKIMRYRSAMTPGKMLGWEDIHFGRTQYLLMHSVIYRTKILRECGMELPKHTFYVDNIYVFQPLPYVKNIYYLDVCLYKYFIGRDDQSVHESVMIKRLDQQYRVTKLMLEIYNSSPKDQKNANDAMIHYFDMMMCVSSILSIREGSEERLKDKEKLWKQLEETNPELYGIVRNSLLGRTMNLPGKFGRKCSVVGYKVVNKFFGFN</sequence>
<dbReference type="Proteomes" id="UP000284598">
    <property type="component" value="Unassembled WGS sequence"/>
</dbReference>
<evidence type="ECO:0000313" key="3">
    <source>
        <dbReference type="EMBL" id="RHA55225.1"/>
    </source>
</evidence>
<proteinExistence type="predicted"/>
<organism evidence="2 5">
    <name type="scientific">Eubacterium ventriosum</name>
    <dbReference type="NCBI Taxonomy" id="39496"/>
    <lineage>
        <taxon>Bacteria</taxon>
        <taxon>Bacillati</taxon>
        <taxon>Bacillota</taxon>
        <taxon>Clostridia</taxon>
        <taxon>Eubacteriales</taxon>
        <taxon>Eubacteriaceae</taxon>
        <taxon>Eubacterium</taxon>
    </lineage>
</organism>
<evidence type="ECO:0000313" key="5">
    <source>
        <dbReference type="Proteomes" id="UP000284779"/>
    </source>
</evidence>
<dbReference type="EMBL" id="QSFO01000005">
    <property type="protein sequence ID" value="RHA55225.1"/>
    <property type="molecule type" value="Genomic_DNA"/>
</dbReference>
<comment type="caution">
    <text evidence="2">The sequence shown here is derived from an EMBL/GenBank/DDBJ whole genome shotgun (WGS) entry which is preliminary data.</text>
</comment>
<feature type="domain" description="Glycosyltransferase 2-like" evidence="1">
    <location>
        <begin position="5"/>
        <end position="109"/>
    </location>
</feature>
<dbReference type="AlphaFoldDB" id="A0A413R6T6"/>
<keyword evidence="2" id="KW-0808">Transferase</keyword>
<evidence type="ECO:0000313" key="2">
    <source>
        <dbReference type="EMBL" id="RHA17747.1"/>
    </source>
</evidence>
<dbReference type="CDD" id="cd00761">
    <property type="entry name" value="Glyco_tranf_GTA_type"/>
    <property type="match status" value="1"/>
</dbReference>
<dbReference type="EMBL" id="QSFD01000008">
    <property type="protein sequence ID" value="RHA17747.1"/>
    <property type="molecule type" value="Genomic_DNA"/>
</dbReference>
<dbReference type="PANTHER" id="PTHR22916:SF3">
    <property type="entry name" value="UDP-GLCNAC:BETAGAL BETA-1,3-N-ACETYLGLUCOSAMINYLTRANSFERASE-LIKE PROTEIN 1"/>
    <property type="match status" value="1"/>
</dbReference>
<dbReference type="RefSeq" id="WP_040447410.1">
    <property type="nucleotide sequence ID" value="NZ_CAUBDO010000030.1"/>
</dbReference>
<dbReference type="PANTHER" id="PTHR22916">
    <property type="entry name" value="GLYCOSYLTRANSFERASE"/>
    <property type="match status" value="1"/>
</dbReference>
<reference evidence="4 5" key="1">
    <citation type="submission" date="2018-08" db="EMBL/GenBank/DDBJ databases">
        <title>A genome reference for cultivated species of the human gut microbiota.</title>
        <authorList>
            <person name="Zou Y."/>
            <person name="Xue W."/>
            <person name="Luo G."/>
        </authorList>
    </citation>
    <scope>NUCLEOTIDE SEQUENCE [LARGE SCALE GENOMIC DNA]</scope>
    <source>
        <strain evidence="3 4">AM43-2</strain>
        <strain evidence="2 5">AM44-11BH</strain>
    </source>
</reference>
<dbReference type="InterPro" id="IPR029044">
    <property type="entry name" value="Nucleotide-diphossugar_trans"/>
</dbReference>
<dbReference type="Gene3D" id="3.90.550.10">
    <property type="entry name" value="Spore Coat Polysaccharide Biosynthesis Protein SpsA, Chain A"/>
    <property type="match status" value="1"/>
</dbReference>
<protein>
    <submittedName>
        <fullName evidence="2">Glycosyltransferase family 2 protein</fullName>
    </submittedName>
</protein>
<keyword evidence="5" id="KW-1185">Reference proteome</keyword>